<evidence type="ECO:0000313" key="3">
    <source>
        <dbReference type="EMBL" id="CAE4648937.1"/>
    </source>
</evidence>
<protein>
    <submittedName>
        <fullName evidence="2">Uncharacterized protein</fullName>
    </submittedName>
</protein>
<keyword evidence="1" id="KW-0472">Membrane</keyword>
<sequence>MRYTGKEFADLKKKQPAVWPSAAFAVAVVAFVLKQGAMPKPFLTLTATAPWVWEVTVAGFMLKVAQDVREQVAGLFWPKALVTTGIAAFGGGFLAPLVVAHCPVPLREETFFWILVVAWYVTHHVPYLSAAWCEIATAKPGKTVLTVLFCIFKTQQIVGSIELAAKAVDHEPLMPHSRYFFVPCAAPLLCGFLGGCGGAFLPFDKGLRPISEGKAWPVSAAFFTTAIYYFSTRWFRVPALDAKMAICILRIVGDLFPAQRGLVMDALTGALYSGTNVRSEPEESKV</sequence>
<proteinExistence type="predicted"/>
<feature type="transmembrane region" description="Helical" evidence="1">
    <location>
        <begin position="215"/>
        <end position="235"/>
    </location>
</feature>
<evidence type="ECO:0000313" key="2">
    <source>
        <dbReference type="EMBL" id="CAE4648934.1"/>
    </source>
</evidence>
<feature type="transmembrane region" description="Helical" evidence="1">
    <location>
        <begin position="76"/>
        <end position="99"/>
    </location>
</feature>
<gene>
    <name evidence="2" type="ORF">AMON00008_LOCUS51795</name>
    <name evidence="3" type="ORF">AMON00008_LOCUS51797</name>
</gene>
<dbReference type="EMBL" id="HBNR01073039">
    <property type="protein sequence ID" value="CAE4648934.1"/>
    <property type="molecule type" value="Transcribed_RNA"/>
</dbReference>
<dbReference type="EMBL" id="HBNR01073041">
    <property type="protein sequence ID" value="CAE4648937.1"/>
    <property type="molecule type" value="Transcribed_RNA"/>
</dbReference>
<keyword evidence="1" id="KW-0812">Transmembrane</keyword>
<feature type="transmembrane region" description="Helical" evidence="1">
    <location>
        <begin position="111"/>
        <end position="133"/>
    </location>
</feature>
<name>A0A6T1L8M4_9DINO</name>
<feature type="transmembrane region" description="Helical" evidence="1">
    <location>
        <begin position="16"/>
        <end position="36"/>
    </location>
</feature>
<evidence type="ECO:0000256" key="1">
    <source>
        <dbReference type="SAM" id="Phobius"/>
    </source>
</evidence>
<keyword evidence="1" id="KW-1133">Transmembrane helix</keyword>
<reference evidence="2" key="1">
    <citation type="submission" date="2021-01" db="EMBL/GenBank/DDBJ databases">
        <authorList>
            <person name="Corre E."/>
            <person name="Pelletier E."/>
            <person name="Niang G."/>
            <person name="Scheremetjew M."/>
            <person name="Finn R."/>
            <person name="Kale V."/>
            <person name="Holt S."/>
            <person name="Cochrane G."/>
            <person name="Meng A."/>
            <person name="Brown T."/>
            <person name="Cohen L."/>
        </authorList>
    </citation>
    <scope>NUCLEOTIDE SEQUENCE</scope>
    <source>
        <strain evidence="2">CCMP3105</strain>
    </source>
</reference>
<organism evidence="2">
    <name type="scientific">Alexandrium monilatum</name>
    <dbReference type="NCBI Taxonomy" id="311494"/>
    <lineage>
        <taxon>Eukaryota</taxon>
        <taxon>Sar</taxon>
        <taxon>Alveolata</taxon>
        <taxon>Dinophyceae</taxon>
        <taxon>Gonyaulacales</taxon>
        <taxon>Pyrocystaceae</taxon>
        <taxon>Alexandrium</taxon>
    </lineage>
</organism>
<feature type="transmembrane region" description="Helical" evidence="1">
    <location>
        <begin position="179"/>
        <end position="203"/>
    </location>
</feature>
<dbReference type="AlphaFoldDB" id="A0A6T1L8M4"/>
<accession>A0A6T1L8M4</accession>